<dbReference type="InterPro" id="IPR058634">
    <property type="entry name" value="AaeA-lik-b-barrel"/>
</dbReference>
<evidence type="ECO:0000259" key="8">
    <source>
        <dbReference type="Pfam" id="PF25876"/>
    </source>
</evidence>
<feature type="domain" description="Multidrug resistance protein MdtA-like barrel-sandwich hybrid" evidence="9">
    <location>
        <begin position="44"/>
        <end position="182"/>
    </location>
</feature>
<comment type="subcellular location">
    <subcellularLocation>
        <location evidence="1">Membrane</location>
        <topology evidence="1">Single-pass membrane protein</topology>
    </subcellularLocation>
</comment>
<dbReference type="Pfam" id="PF25917">
    <property type="entry name" value="BSH_RND"/>
    <property type="match status" value="1"/>
</dbReference>
<dbReference type="InterPro" id="IPR050393">
    <property type="entry name" value="MFP_Efflux_Pump"/>
</dbReference>
<evidence type="ECO:0000256" key="6">
    <source>
        <dbReference type="SAM" id="Coils"/>
    </source>
</evidence>
<gene>
    <name evidence="11" type="ORF">CBW57_07965</name>
</gene>
<accession>A0A209A417</accession>
<keyword evidence="6" id="KW-0175">Coiled coil</keyword>
<dbReference type="GO" id="GO:0016020">
    <property type="term" value="C:membrane"/>
    <property type="evidence" value="ECO:0007669"/>
    <property type="project" value="InterPro"/>
</dbReference>
<keyword evidence="5 7" id="KW-0472">Membrane</keyword>
<evidence type="ECO:0000256" key="5">
    <source>
        <dbReference type="ARBA" id="ARBA00023136"/>
    </source>
</evidence>
<feature type="domain" description="Multidrug resistance protein MdtA-like alpha-helical hairpin" evidence="8">
    <location>
        <begin position="84"/>
        <end position="150"/>
    </location>
</feature>
<dbReference type="InterPro" id="IPR006143">
    <property type="entry name" value="RND_pump_MFP"/>
</dbReference>
<dbReference type="RefSeq" id="WP_050085234.1">
    <property type="nucleotide sequence ID" value="NZ_CBCPKE010000002.1"/>
</dbReference>
<proteinExistence type="inferred from homology"/>
<dbReference type="NCBIfam" id="TIGR01730">
    <property type="entry name" value="RND_mfp"/>
    <property type="match status" value="1"/>
</dbReference>
<evidence type="ECO:0000256" key="2">
    <source>
        <dbReference type="ARBA" id="ARBA00009477"/>
    </source>
</evidence>
<comment type="similarity">
    <text evidence="2">Belongs to the membrane fusion protein (MFP) (TC 8.A.1) family.</text>
</comment>
<reference evidence="11 12" key="1">
    <citation type="submission" date="2017-05" db="EMBL/GenBank/DDBJ databases">
        <title>Whole genome sequencing of Yersinia kristensenii.</title>
        <authorList>
            <person name="Campioni F."/>
        </authorList>
    </citation>
    <scope>NUCLEOTIDE SEQUENCE [LARGE SCALE GENOMIC DNA]</scope>
    <source>
        <strain evidence="11 12">CFSAN060536</strain>
    </source>
</reference>
<sequence length="285" mass="31671">MNHQSLKYFSSVILFALALCAGWWMWNYYMQSPWTRDGKVRAELVSITPEVSGRLVQIVVHDNQLVSSGNLLFVIDPQPYQLALDNAQAALVKAQADLAKANHEAERRRNLPKNIISGEDLDIANLTADSMKAAYQGAMVNVEQAKWNLSKTRIYAPTNGYITNLQTRVGNYATAGIPLVALIDTHSFYVMGYFEETKLKHIREGNEAKIVLYNGNIPLRGVVESIGRAIYDQSVDSSTDLLVDVKPNVPWVRLAQRVPVRIKLLDVPADVTLIAGTTCTISLVD</sequence>
<dbReference type="PANTHER" id="PTHR30367">
    <property type="entry name" value="P-HYDROXYBENZOIC ACID EFFLUX PUMP SUBUNIT AAEA-RELATED"/>
    <property type="match status" value="1"/>
</dbReference>
<evidence type="ECO:0000313" key="12">
    <source>
        <dbReference type="Proteomes" id="UP000196440"/>
    </source>
</evidence>
<feature type="transmembrane region" description="Helical" evidence="7">
    <location>
        <begin position="6"/>
        <end position="26"/>
    </location>
</feature>
<feature type="domain" description="p-hydroxybenzoic acid efflux pump subunit AaeA-like beta-barrel" evidence="10">
    <location>
        <begin position="187"/>
        <end position="282"/>
    </location>
</feature>
<dbReference type="SUPFAM" id="SSF111369">
    <property type="entry name" value="HlyD-like secretion proteins"/>
    <property type="match status" value="1"/>
</dbReference>
<dbReference type="Proteomes" id="UP000196440">
    <property type="component" value="Unassembled WGS sequence"/>
</dbReference>
<organism evidence="11 12">
    <name type="scientific">Yersinia intermedia</name>
    <dbReference type="NCBI Taxonomy" id="631"/>
    <lineage>
        <taxon>Bacteria</taxon>
        <taxon>Pseudomonadati</taxon>
        <taxon>Pseudomonadota</taxon>
        <taxon>Gammaproteobacteria</taxon>
        <taxon>Enterobacterales</taxon>
        <taxon>Yersiniaceae</taxon>
        <taxon>Yersinia</taxon>
    </lineage>
</organism>
<evidence type="ECO:0000256" key="1">
    <source>
        <dbReference type="ARBA" id="ARBA00004167"/>
    </source>
</evidence>
<evidence type="ECO:0000256" key="3">
    <source>
        <dbReference type="ARBA" id="ARBA00022692"/>
    </source>
</evidence>
<dbReference type="GO" id="GO:0022857">
    <property type="term" value="F:transmembrane transporter activity"/>
    <property type="evidence" value="ECO:0007669"/>
    <property type="project" value="InterPro"/>
</dbReference>
<dbReference type="PANTHER" id="PTHR30367:SF13">
    <property type="entry name" value="MULTIDRUG RESISTANCE EFFLUX PUMP"/>
    <property type="match status" value="1"/>
</dbReference>
<feature type="coiled-coil region" evidence="6">
    <location>
        <begin position="84"/>
        <end position="111"/>
    </location>
</feature>
<dbReference type="InterPro" id="IPR058625">
    <property type="entry name" value="MdtA-like_BSH"/>
</dbReference>
<keyword evidence="3 7" id="KW-0812">Transmembrane</keyword>
<evidence type="ECO:0000256" key="4">
    <source>
        <dbReference type="ARBA" id="ARBA00022989"/>
    </source>
</evidence>
<evidence type="ECO:0000256" key="7">
    <source>
        <dbReference type="SAM" id="Phobius"/>
    </source>
</evidence>
<keyword evidence="4 7" id="KW-1133">Transmembrane helix</keyword>
<dbReference type="Pfam" id="PF25963">
    <property type="entry name" value="Beta-barrel_AAEA"/>
    <property type="match status" value="1"/>
</dbReference>
<dbReference type="Pfam" id="PF25876">
    <property type="entry name" value="HH_MFP_RND"/>
    <property type="match status" value="1"/>
</dbReference>
<evidence type="ECO:0000313" key="11">
    <source>
        <dbReference type="EMBL" id="OVZ87521.1"/>
    </source>
</evidence>
<dbReference type="Gene3D" id="2.40.50.100">
    <property type="match status" value="1"/>
</dbReference>
<dbReference type="InterPro" id="IPR058624">
    <property type="entry name" value="MdtA-like_HH"/>
</dbReference>
<evidence type="ECO:0000259" key="10">
    <source>
        <dbReference type="Pfam" id="PF25963"/>
    </source>
</evidence>
<protein>
    <submittedName>
        <fullName evidence="11">HlyD family secretion protein</fullName>
    </submittedName>
</protein>
<dbReference type="Gene3D" id="1.10.287.470">
    <property type="entry name" value="Helix hairpin bin"/>
    <property type="match status" value="1"/>
</dbReference>
<name>A0A209A417_YERIN</name>
<dbReference type="AlphaFoldDB" id="A0A209A417"/>
<evidence type="ECO:0000259" key="9">
    <source>
        <dbReference type="Pfam" id="PF25917"/>
    </source>
</evidence>
<dbReference type="Gene3D" id="2.40.30.170">
    <property type="match status" value="1"/>
</dbReference>
<comment type="caution">
    <text evidence="11">The sequence shown here is derived from an EMBL/GenBank/DDBJ whole genome shotgun (WGS) entry which is preliminary data.</text>
</comment>
<dbReference type="EMBL" id="NHOI01000010">
    <property type="protein sequence ID" value="OVZ87521.1"/>
    <property type="molecule type" value="Genomic_DNA"/>
</dbReference>